<keyword evidence="3" id="KW-0238">DNA-binding</keyword>
<accession>A0A378JC37</accession>
<evidence type="ECO:0000256" key="5">
    <source>
        <dbReference type="SAM" id="Coils"/>
    </source>
</evidence>
<evidence type="ECO:0000256" key="1">
    <source>
        <dbReference type="ARBA" id="ARBA00022491"/>
    </source>
</evidence>
<evidence type="ECO:0000259" key="6">
    <source>
        <dbReference type="PROSITE" id="PS50937"/>
    </source>
</evidence>
<keyword evidence="4" id="KW-0804">Transcription</keyword>
<feature type="domain" description="HTH merR-type" evidence="6">
    <location>
        <begin position="5"/>
        <end position="76"/>
    </location>
</feature>
<protein>
    <submittedName>
        <fullName evidence="8">Transcriptional regulator, MerR family</fullName>
    </submittedName>
</protein>
<dbReference type="Gene3D" id="1.10.1660.10">
    <property type="match status" value="1"/>
</dbReference>
<dbReference type="AlphaFoldDB" id="A0A378JC37"/>
<dbReference type="OrthoDB" id="9808480at2"/>
<dbReference type="SUPFAM" id="SSF46955">
    <property type="entry name" value="Putative DNA-binding domain"/>
    <property type="match status" value="1"/>
</dbReference>
<dbReference type="PROSITE" id="PS50937">
    <property type="entry name" value="HTH_MERR_2"/>
    <property type="match status" value="1"/>
</dbReference>
<evidence type="ECO:0000313" key="9">
    <source>
        <dbReference type="Proteomes" id="UP000054691"/>
    </source>
</evidence>
<dbReference type="InterPro" id="IPR000551">
    <property type="entry name" value="MerR-type_HTH_dom"/>
</dbReference>
<keyword evidence="5" id="KW-0175">Coiled coil</keyword>
<reference evidence="8 10" key="2">
    <citation type="submission" date="2018-06" db="EMBL/GenBank/DDBJ databases">
        <authorList>
            <consortium name="Pathogen Informatics"/>
            <person name="Doyle S."/>
        </authorList>
    </citation>
    <scope>NUCLEOTIDE SEQUENCE [LARGE SCALE GENOMIC DNA]</scope>
    <source>
        <strain evidence="8 10">NCTC12388</strain>
    </source>
</reference>
<dbReference type="EMBL" id="LNYE01000022">
    <property type="protein sequence ID" value="KTD11008.1"/>
    <property type="molecule type" value="Genomic_DNA"/>
</dbReference>
<dbReference type="EMBL" id="UGOB01000001">
    <property type="protein sequence ID" value="STX44648.1"/>
    <property type="molecule type" value="Genomic_DNA"/>
</dbReference>
<keyword evidence="1" id="KW-0678">Repressor</keyword>
<gene>
    <name evidence="8" type="primary">merR</name>
    <name evidence="7" type="ORF">Lgra_1974</name>
    <name evidence="8" type="ORF">NCTC12388_01634</name>
</gene>
<evidence type="ECO:0000256" key="3">
    <source>
        <dbReference type="ARBA" id="ARBA00023125"/>
    </source>
</evidence>
<dbReference type="InterPro" id="IPR009061">
    <property type="entry name" value="DNA-bd_dom_put_sf"/>
</dbReference>
<sequence length="142" mass="16227">MSGKTIGEFAKLCGVGVETIRFYQRQGLLNIPLLEKECSSGKIRRYDDQDIRRLRFILSAKKAGFILKEIKELLDLDAKNDREYVRSIAQKRITKLDAQIAELTESREALNRLVKECKNANATPCPILLAFEKNRDLLGNDK</sequence>
<dbReference type="PANTHER" id="PTHR30204">
    <property type="entry name" value="REDOX-CYCLING DRUG-SENSING TRANSCRIPTIONAL ACTIVATOR SOXR"/>
    <property type="match status" value="1"/>
</dbReference>
<proteinExistence type="predicted"/>
<dbReference type="Proteomes" id="UP000054691">
    <property type="component" value="Unassembled WGS sequence"/>
</dbReference>
<evidence type="ECO:0000313" key="7">
    <source>
        <dbReference type="EMBL" id="KTD11008.1"/>
    </source>
</evidence>
<dbReference type="STRING" id="45066.Lgra_1974"/>
<evidence type="ECO:0000313" key="10">
    <source>
        <dbReference type="Proteomes" id="UP000254476"/>
    </source>
</evidence>
<dbReference type="Proteomes" id="UP000254476">
    <property type="component" value="Unassembled WGS sequence"/>
</dbReference>
<evidence type="ECO:0000256" key="4">
    <source>
        <dbReference type="ARBA" id="ARBA00023163"/>
    </source>
</evidence>
<dbReference type="InterPro" id="IPR047057">
    <property type="entry name" value="MerR_fam"/>
</dbReference>
<evidence type="ECO:0000256" key="2">
    <source>
        <dbReference type="ARBA" id="ARBA00023015"/>
    </source>
</evidence>
<dbReference type="SMART" id="SM00422">
    <property type="entry name" value="HTH_MERR"/>
    <property type="match status" value="1"/>
</dbReference>
<dbReference type="PRINTS" id="PR00040">
    <property type="entry name" value="HTHMERR"/>
</dbReference>
<dbReference type="RefSeq" id="WP_058499084.1">
    <property type="nucleotide sequence ID" value="NZ_CAAAHW010000003.1"/>
</dbReference>
<dbReference type="Pfam" id="PF13411">
    <property type="entry name" value="MerR_1"/>
    <property type="match status" value="1"/>
</dbReference>
<reference evidence="7 9" key="1">
    <citation type="submission" date="2015-11" db="EMBL/GenBank/DDBJ databases">
        <title>Genomic analysis of 38 Legionella species identifies large and diverse effector repertoires.</title>
        <authorList>
            <person name="Burstein D."/>
            <person name="Amaro F."/>
            <person name="Zusman T."/>
            <person name="Lifshitz Z."/>
            <person name="Cohen O."/>
            <person name="Gilbert J.A."/>
            <person name="Pupko T."/>
            <person name="Shuman H.A."/>
            <person name="Segal G."/>
        </authorList>
    </citation>
    <scope>NUCLEOTIDE SEQUENCE [LARGE SCALE GENOMIC DNA]</scope>
    <source>
        <strain evidence="7 9">Lyon 8420412</strain>
    </source>
</reference>
<evidence type="ECO:0000313" key="8">
    <source>
        <dbReference type="EMBL" id="STX44648.1"/>
    </source>
</evidence>
<keyword evidence="9" id="KW-1185">Reference proteome</keyword>
<name>A0A378JC37_9GAMM</name>
<dbReference type="PANTHER" id="PTHR30204:SF69">
    <property type="entry name" value="MERR-FAMILY TRANSCRIPTIONAL REGULATOR"/>
    <property type="match status" value="1"/>
</dbReference>
<keyword evidence="2" id="KW-0805">Transcription regulation</keyword>
<dbReference type="GO" id="GO:0003700">
    <property type="term" value="F:DNA-binding transcription factor activity"/>
    <property type="evidence" value="ECO:0007669"/>
    <property type="project" value="InterPro"/>
</dbReference>
<organism evidence="8 10">
    <name type="scientific">Legionella gratiana</name>
    <dbReference type="NCBI Taxonomy" id="45066"/>
    <lineage>
        <taxon>Bacteria</taxon>
        <taxon>Pseudomonadati</taxon>
        <taxon>Pseudomonadota</taxon>
        <taxon>Gammaproteobacteria</taxon>
        <taxon>Legionellales</taxon>
        <taxon>Legionellaceae</taxon>
        <taxon>Legionella</taxon>
    </lineage>
</organism>
<feature type="coiled-coil region" evidence="5">
    <location>
        <begin position="86"/>
        <end position="123"/>
    </location>
</feature>
<dbReference type="GO" id="GO:0003677">
    <property type="term" value="F:DNA binding"/>
    <property type="evidence" value="ECO:0007669"/>
    <property type="project" value="UniProtKB-KW"/>
</dbReference>